<dbReference type="FunFam" id="3.40.50.300:FF:001447">
    <property type="entry name" value="Ras-related protein Rab-1B"/>
    <property type="match status" value="1"/>
</dbReference>
<keyword evidence="4" id="KW-1185">Reference proteome</keyword>
<reference evidence="3" key="1">
    <citation type="journal article" date="2022" name="Front. Microbiol.">
        <title>New perspectives on an old grouping: The genomic and phenotypic variability of Oxalobacter formigenes and the implications for calcium oxalate stone prevention.</title>
        <authorList>
            <person name="Chmiel J.A."/>
            <person name="Carr C."/>
            <person name="Stuivenberg G.A."/>
            <person name="Venema R."/>
            <person name="Chanyi R.M."/>
            <person name="Al K.F."/>
            <person name="Giguere D."/>
            <person name="Say H."/>
            <person name="Akouris P.P."/>
            <person name="Dominguez Romero S.A."/>
            <person name="Kwong A."/>
            <person name="Tai V."/>
            <person name="Koval S.F."/>
            <person name="Razvi H."/>
            <person name="Bjazevic J."/>
            <person name="Burton J.P."/>
        </authorList>
    </citation>
    <scope>NUCLEOTIDE SEQUENCE</scope>
    <source>
        <strain evidence="3">WoOx3</strain>
    </source>
</reference>
<sequence length="166" mass="18404">MLSKKVCMLGSFSVGKTSLVEQFLHSIFSDKYLSTVGVKISKKTVNIDGTDMSLVLWDMEGKDDYVDIKMSHLRGTMGFFVVADLTRLDTFDAALKIRRVALDVLGENTPHMLLLNKSDRPTWEVNDERIEAAQAAGIKVLRTSARTGTAVNEAFETLAKDMLAKT</sequence>
<gene>
    <name evidence="3" type="ORF">NB640_01355</name>
</gene>
<dbReference type="SMART" id="SM00173">
    <property type="entry name" value="RAS"/>
    <property type="match status" value="1"/>
</dbReference>
<organism evidence="3 4">
    <name type="scientific">Oxalobacter vibrioformis</name>
    <dbReference type="NCBI Taxonomy" id="933080"/>
    <lineage>
        <taxon>Bacteria</taxon>
        <taxon>Pseudomonadati</taxon>
        <taxon>Pseudomonadota</taxon>
        <taxon>Betaproteobacteria</taxon>
        <taxon>Burkholderiales</taxon>
        <taxon>Oxalobacteraceae</taxon>
        <taxon>Oxalobacter</taxon>
    </lineage>
</organism>
<dbReference type="Pfam" id="PF00071">
    <property type="entry name" value="Ras"/>
    <property type="match status" value="1"/>
</dbReference>
<dbReference type="PRINTS" id="PR00449">
    <property type="entry name" value="RASTRNSFRMNG"/>
</dbReference>
<proteinExistence type="predicted"/>
<accession>A0A9E9LW60</accession>
<dbReference type="CDD" id="cd00154">
    <property type="entry name" value="Rab"/>
    <property type="match status" value="1"/>
</dbReference>
<dbReference type="RefSeq" id="WP_269309351.1">
    <property type="nucleotide sequence ID" value="NZ_CP098242.1"/>
</dbReference>
<keyword evidence="2" id="KW-0342">GTP-binding</keyword>
<evidence type="ECO:0000313" key="3">
    <source>
        <dbReference type="EMBL" id="WAW10341.1"/>
    </source>
</evidence>
<dbReference type="GO" id="GO:0003924">
    <property type="term" value="F:GTPase activity"/>
    <property type="evidence" value="ECO:0007669"/>
    <property type="project" value="InterPro"/>
</dbReference>
<dbReference type="NCBIfam" id="TIGR00231">
    <property type="entry name" value="small_GTP"/>
    <property type="match status" value="1"/>
</dbReference>
<dbReference type="SMART" id="SM00175">
    <property type="entry name" value="RAB"/>
    <property type="match status" value="1"/>
</dbReference>
<dbReference type="SUPFAM" id="SSF52540">
    <property type="entry name" value="P-loop containing nucleoside triphosphate hydrolases"/>
    <property type="match status" value="1"/>
</dbReference>
<dbReference type="AlphaFoldDB" id="A0A9E9LW60"/>
<dbReference type="InterPro" id="IPR027417">
    <property type="entry name" value="P-loop_NTPase"/>
</dbReference>
<dbReference type="InterPro" id="IPR005225">
    <property type="entry name" value="Small_GTP-bd"/>
</dbReference>
<protein>
    <submittedName>
        <fullName evidence="3">GTP-binding protein</fullName>
    </submittedName>
</protein>
<dbReference type="Proteomes" id="UP001156215">
    <property type="component" value="Chromosome"/>
</dbReference>
<keyword evidence="1" id="KW-0547">Nucleotide-binding</keyword>
<dbReference type="InterPro" id="IPR001806">
    <property type="entry name" value="Small_GTPase"/>
</dbReference>
<evidence type="ECO:0000313" key="4">
    <source>
        <dbReference type="Proteomes" id="UP001156215"/>
    </source>
</evidence>
<dbReference type="GO" id="GO:0005525">
    <property type="term" value="F:GTP binding"/>
    <property type="evidence" value="ECO:0007669"/>
    <property type="project" value="UniProtKB-KW"/>
</dbReference>
<dbReference type="KEGG" id="ovb:NB640_01355"/>
<evidence type="ECO:0000256" key="1">
    <source>
        <dbReference type="ARBA" id="ARBA00022741"/>
    </source>
</evidence>
<dbReference type="PROSITE" id="PS51419">
    <property type="entry name" value="RAB"/>
    <property type="match status" value="1"/>
</dbReference>
<dbReference type="PANTHER" id="PTHR47977">
    <property type="entry name" value="RAS-RELATED PROTEIN RAB"/>
    <property type="match status" value="1"/>
</dbReference>
<dbReference type="PROSITE" id="PS51421">
    <property type="entry name" value="RAS"/>
    <property type="match status" value="1"/>
</dbReference>
<evidence type="ECO:0000256" key="2">
    <source>
        <dbReference type="ARBA" id="ARBA00023134"/>
    </source>
</evidence>
<dbReference type="EMBL" id="CP098242">
    <property type="protein sequence ID" value="WAW10341.1"/>
    <property type="molecule type" value="Genomic_DNA"/>
</dbReference>
<name>A0A9E9LW60_9BURK</name>
<dbReference type="InterPro" id="IPR050227">
    <property type="entry name" value="Rab"/>
</dbReference>
<dbReference type="Gene3D" id="3.40.50.300">
    <property type="entry name" value="P-loop containing nucleotide triphosphate hydrolases"/>
    <property type="match status" value="1"/>
</dbReference>